<dbReference type="STRING" id="380358.XALC_2407"/>
<dbReference type="Proteomes" id="UP000001890">
    <property type="component" value="Chromosome"/>
</dbReference>
<organism evidence="1 2">
    <name type="scientific">Xanthomonas albilineans (strain GPE PC73 / CFBP 7063)</name>
    <dbReference type="NCBI Taxonomy" id="380358"/>
    <lineage>
        <taxon>Bacteria</taxon>
        <taxon>Pseudomonadati</taxon>
        <taxon>Pseudomonadota</taxon>
        <taxon>Gammaproteobacteria</taxon>
        <taxon>Lysobacterales</taxon>
        <taxon>Lysobacteraceae</taxon>
        <taxon>Xanthomonas</taxon>
    </lineage>
</organism>
<evidence type="ECO:0000313" key="2">
    <source>
        <dbReference type="Proteomes" id="UP000001890"/>
    </source>
</evidence>
<dbReference type="AlphaFoldDB" id="D2U9E5"/>
<protein>
    <submittedName>
        <fullName evidence="1">Uncharacterized protein</fullName>
    </submittedName>
</protein>
<proteinExistence type="predicted"/>
<sequence>MLDLLRLNGQQLLLISWAEVLLECLLVQVQQLRSVQGLELGLRLWVMGFITRLDPAAKKPKAGTMIFCMVRHWERWLH</sequence>
<evidence type="ECO:0000313" key="1">
    <source>
        <dbReference type="EMBL" id="CBA16887.1"/>
    </source>
</evidence>
<keyword evidence="2" id="KW-1185">Reference proteome</keyword>
<accession>D2U9E5</accession>
<dbReference type="EMBL" id="FP565176">
    <property type="protein sequence ID" value="CBA16887.1"/>
    <property type="molecule type" value="Genomic_DNA"/>
</dbReference>
<dbReference type="KEGG" id="xal:XALC_2407"/>
<gene>
    <name evidence="1" type="ordered locus">XALc_2407</name>
</gene>
<reference evidence="1 2" key="1">
    <citation type="journal article" date="2009" name="BMC Genomics">
        <title>The complete genome sequence of Xanthomonas albilineans provides new insights into the reductive genome evolution of the xylem-limited Xanthomonadaceae.</title>
        <authorList>
            <person name="Pieretti I."/>
            <person name="Royer M."/>
            <person name="Barbe V."/>
            <person name="Carrere S."/>
            <person name="Koebnik R."/>
            <person name="Cociancich S."/>
            <person name="Couloux A."/>
            <person name="Darrasse A."/>
            <person name="Gouzy J."/>
            <person name="Jacques M.A."/>
            <person name="Lauber E."/>
            <person name="Manceau C."/>
            <person name="Mangenot S."/>
            <person name="Poussier S."/>
            <person name="Segurens B."/>
            <person name="Szurek B."/>
            <person name="Verdier V."/>
            <person name="Arlat M."/>
            <person name="Rott P."/>
        </authorList>
    </citation>
    <scope>NUCLEOTIDE SEQUENCE [LARGE SCALE GENOMIC DNA]</scope>
    <source>
        <strain evidence="2">GPE PC73 / CFBP 7063</strain>
    </source>
</reference>
<name>D2U9E5_XANAP</name>